<evidence type="ECO:0000313" key="9">
    <source>
        <dbReference type="EMBL" id="MFD1782015.1"/>
    </source>
</evidence>
<dbReference type="RefSeq" id="WP_377281154.1">
    <property type="nucleotide sequence ID" value="NZ_JBHRSI010000003.1"/>
</dbReference>
<evidence type="ECO:0000256" key="4">
    <source>
        <dbReference type="ARBA" id="ARBA00022982"/>
    </source>
</evidence>
<sequence>MKPPGALAGSPAMSPLHVVCPHCDGVNRLPPERAAAAARCGRCRQALFTGAPVDLDEARFDRHLARSDLPLIVDFWAAWCGPCRAMAPVFARAAQALEPRARFVKIDVDANPGLAARYGVQGIPALFAFKDGQVAARHAGLADAALLKGWVDRLGGPARATGREGPRAGAADR</sequence>
<evidence type="ECO:0000256" key="7">
    <source>
        <dbReference type="NCBIfam" id="TIGR01068"/>
    </source>
</evidence>
<evidence type="ECO:0000256" key="2">
    <source>
        <dbReference type="ARBA" id="ARBA00022448"/>
    </source>
</evidence>
<evidence type="ECO:0000313" key="10">
    <source>
        <dbReference type="Proteomes" id="UP001597237"/>
    </source>
</evidence>
<name>A0ABW4N019_9CAUL</name>
<keyword evidence="5" id="KW-1015">Disulfide bond</keyword>
<dbReference type="Gene3D" id="2.30.30.380">
    <property type="entry name" value="Zn-finger domain of Sec23/24"/>
    <property type="match status" value="1"/>
</dbReference>
<dbReference type="NCBIfam" id="TIGR01068">
    <property type="entry name" value="thioredoxin"/>
    <property type="match status" value="1"/>
</dbReference>
<dbReference type="Gene3D" id="3.40.30.10">
    <property type="entry name" value="Glutaredoxin"/>
    <property type="match status" value="1"/>
</dbReference>
<protein>
    <recommendedName>
        <fullName evidence="7">Thioredoxin</fullName>
    </recommendedName>
</protein>
<keyword evidence="2" id="KW-0813">Transport</keyword>
<evidence type="ECO:0000256" key="1">
    <source>
        <dbReference type="ARBA" id="ARBA00008987"/>
    </source>
</evidence>
<proteinExistence type="inferred from homology"/>
<dbReference type="CDD" id="cd02947">
    <property type="entry name" value="TRX_family"/>
    <property type="match status" value="1"/>
</dbReference>
<dbReference type="PRINTS" id="PR00421">
    <property type="entry name" value="THIOREDOXIN"/>
</dbReference>
<dbReference type="Pfam" id="PF00085">
    <property type="entry name" value="Thioredoxin"/>
    <property type="match status" value="1"/>
</dbReference>
<dbReference type="InterPro" id="IPR036249">
    <property type="entry name" value="Thioredoxin-like_sf"/>
</dbReference>
<evidence type="ECO:0000259" key="8">
    <source>
        <dbReference type="PROSITE" id="PS51352"/>
    </source>
</evidence>
<dbReference type="InterPro" id="IPR005746">
    <property type="entry name" value="Thioredoxin"/>
</dbReference>
<accession>A0ABW4N019</accession>
<dbReference type="Pfam" id="PF21352">
    <property type="entry name" value="Zn_ribbon_Thio2"/>
    <property type="match status" value="1"/>
</dbReference>
<keyword evidence="6" id="KW-0676">Redox-active center</keyword>
<evidence type="ECO:0000256" key="5">
    <source>
        <dbReference type="ARBA" id="ARBA00023157"/>
    </source>
</evidence>
<dbReference type="PANTHER" id="PTHR45663:SF11">
    <property type="entry name" value="GEO12009P1"/>
    <property type="match status" value="1"/>
</dbReference>
<dbReference type="PROSITE" id="PS00194">
    <property type="entry name" value="THIOREDOXIN_1"/>
    <property type="match status" value="1"/>
</dbReference>
<dbReference type="EMBL" id="JBHUEY010000001">
    <property type="protein sequence ID" value="MFD1782015.1"/>
    <property type="molecule type" value="Genomic_DNA"/>
</dbReference>
<dbReference type="SUPFAM" id="SSF52833">
    <property type="entry name" value="Thioredoxin-like"/>
    <property type="match status" value="1"/>
</dbReference>
<gene>
    <name evidence="9" type="primary">trxC</name>
    <name evidence="9" type="ORF">ACFSC0_01290</name>
</gene>
<dbReference type="PROSITE" id="PS51352">
    <property type="entry name" value="THIOREDOXIN_2"/>
    <property type="match status" value="1"/>
</dbReference>
<keyword evidence="10" id="KW-1185">Reference proteome</keyword>
<dbReference type="NCBIfam" id="NF008229">
    <property type="entry name" value="PRK10996.1"/>
    <property type="match status" value="1"/>
</dbReference>
<feature type="domain" description="Thioredoxin" evidence="8">
    <location>
        <begin position="29"/>
        <end position="156"/>
    </location>
</feature>
<dbReference type="InterPro" id="IPR013766">
    <property type="entry name" value="Thioredoxin_domain"/>
</dbReference>
<comment type="caution">
    <text evidence="9">The sequence shown here is derived from an EMBL/GenBank/DDBJ whole genome shotgun (WGS) entry which is preliminary data.</text>
</comment>
<keyword evidence="4" id="KW-0249">Electron transport</keyword>
<comment type="similarity">
    <text evidence="1">Belongs to the thioredoxin family.</text>
</comment>
<keyword evidence="3" id="KW-0479">Metal-binding</keyword>
<evidence type="ECO:0000256" key="3">
    <source>
        <dbReference type="ARBA" id="ARBA00022723"/>
    </source>
</evidence>
<dbReference type="InterPro" id="IPR049299">
    <property type="entry name" value="Thio2_N"/>
</dbReference>
<evidence type="ECO:0000256" key="6">
    <source>
        <dbReference type="ARBA" id="ARBA00023284"/>
    </source>
</evidence>
<dbReference type="PANTHER" id="PTHR45663">
    <property type="entry name" value="GEO12009P1"/>
    <property type="match status" value="1"/>
</dbReference>
<dbReference type="Proteomes" id="UP001597237">
    <property type="component" value="Unassembled WGS sequence"/>
</dbReference>
<dbReference type="InterPro" id="IPR017937">
    <property type="entry name" value="Thioredoxin_CS"/>
</dbReference>
<organism evidence="9 10">
    <name type="scientific">Phenylobacterium terrae</name>
    <dbReference type="NCBI Taxonomy" id="2665495"/>
    <lineage>
        <taxon>Bacteria</taxon>
        <taxon>Pseudomonadati</taxon>
        <taxon>Pseudomonadota</taxon>
        <taxon>Alphaproteobacteria</taxon>
        <taxon>Caulobacterales</taxon>
        <taxon>Caulobacteraceae</taxon>
        <taxon>Phenylobacterium</taxon>
    </lineage>
</organism>
<reference evidence="10" key="1">
    <citation type="journal article" date="2019" name="Int. J. Syst. Evol. Microbiol.">
        <title>The Global Catalogue of Microorganisms (GCM) 10K type strain sequencing project: providing services to taxonomists for standard genome sequencing and annotation.</title>
        <authorList>
            <consortium name="The Broad Institute Genomics Platform"/>
            <consortium name="The Broad Institute Genome Sequencing Center for Infectious Disease"/>
            <person name="Wu L."/>
            <person name="Ma J."/>
        </authorList>
    </citation>
    <scope>NUCLEOTIDE SEQUENCE [LARGE SCALE GENOMIC DNA]</scope>
    <source>
        <strain evidence="10">DFY28</strain>
    </source>
</reference>